<evidence type="ECO:0000256" key="1">
    <source>
        <dbReference type="ARBA" id="ARBA00012417"/>
    </source>
</evidence>
<accession>A0A5A7N5R1</accession>
<evidence type="ECO:0000256" key="5">
    <source>
        <dbReference type="ARBA" id="ARBA00022932"/>
    </source>
</evidence>
<dbReference type="InterPro" id="IPR005790">
    <property type="entry name" value="DNA_polIII_delta"/>
</dbReference>
<keyword evidence="9" id="KW-1185">Reference proteome</keyword>
<dbReference type="NCBIfam" id="TIGR01128">
    <property type="entry name" value="holA"/>
    <property type="match status" value="1"/>
</dbReference>
<evidence type="ECO:0000256" key="7">
    <source>
        <dbReference type="ARBA" id="ARBA00049244"/>
    </source>
</evidence>
<dbReference type="GO" id="GO:0003887">
    <property type="term" value="F:DNA-directed DNA polymerase activity"/>
    <property type="evidence" value="ECO:0007669"/>
    <property type="project" value="UniProtKB-KW"/>
</dbReference>
<dbReference type="EMBL" id="BKCN01000001">
    <property type="protein sequence ID" value="GER02409.1"/>
    <property type="molecule type" value="Genomic_DNA"/>
</dbReference>
<dbReference type="EC" id="2.7.7.7" evidence="1"/>
<dbReference type="InterPro" id="IPR008921">
    <property type="entry name" value="DNA_pol3_clamp-load_cplx_C"/>
</dbReference>
<dbReference type="Gene3D" id="1.20.272.10">
    <property type="match status" value="1"/>
</dbReference>
<organism evidence="8 9">
    <name type="scientific">Iodidimonas nitroreducens</name>
    <dbReference type="NCBI Taxonomy" id="1236968"/>
    <lineage>
        <taxon>Bacteria</taxon>
        <taxon>Pseudomonadati</taxon>
        <taxon>Pseudomonadota</taxon>
        <taxon>Alphaproteobacteria</taxon>
        <taxon>Iodidimonadales</taxon>
        <taxon>Iodidimonadaceae</taxon>
        <taxon>Iodidimonas</taxon>
    </lineage>
</organism>
<keyword evidence="5" id="KW-0239">DNA-directed DNA polymerase</keyword>
<evidence type="ECO:0000256" key="2">
    <source>
        <dbReference type="ARBA" id="ARBA00022679"/>
    </source>
</evidence>
<keyword evidence="2" id="KW-0808">Transferase</keyword>
<evidence type="ECO:0000313" key="8">
    <source>
        <dbReference type="EMBL" id="GER02409.1"/>
    </source>
</evidence>
<dbReference type="AlphaFoldDB" id="A0A5A7N5R1"/>
<evidence type="ECO:0000313" key="9">
    <source>
        <dbReference type="Proteomes" id="UP000324996"/>
    </source>
</evidence>
<proteinExistence type="inferred from homology"/>
<keyword evidence="3" id="KW-0548">Nucleotidyltransferase</keyword>
<gene>
    <name evidence="8" type="ORF">JCM17846_00910</name>
</gene>
<evidence type="ECO:0000256" key="6">
    <source>
        <dbReference type="ARBA" id="ARBA00034754"/>
    </source>
</evidence>
<protein>
    <recommendedName>
        <fullName evidence="1">DNA-directed DNA polymerase</fullName>
        <ecNumber evidence="1">2.7.7.7</ecNumber>
    </recommendedName>
</protein>
<dbReference type="GO" id="GO:0006261">
    <property type="term" value="P:DNA-templated DNA replication"/>
    <property type="evidence" value="ECO:0007669"/>
    <property type="project" value="TreeGrafter"/>
</dbReference>
<dbReference type="SUPFAM" id="SSF48019">
    <property type="entry name" value="post-AAA+ oligomerization domain-like"/>
    <property type="match status" value="1"/>
</dbReference>
<name>A0A5A7N5R1_9PROT</name>
<dbReference type="GO" id="GO:0003677">
    <property type="term" value="F:DNA binding"/>
    <property type="evidence" value="ECO:0007669"/>
    <property type="project" value="InterPro"/>
</dbReference>
<dbReference type="RefSeq" id="WP_150006661.1">
    <property type="nucleotide sequence ID" value="NZ_BKCN01000001.1"/>
</dbReference>
<reference evidence="8 9" key="1">
    <citation type="submission" date="2019-09" db="EMBL/GenBank/DDBJ databases">
        <title>NBRP : Genome information of microbial organism related human and environment.</title>
        <authorList>
            <person name="Hattori M."/>
            <person name="Oshima K."/>
            <person name="Inaba H."/>
            <person name="Suda W."/>
            <person name="Sakamoto M."/>
            <person name="Iino T."/>
            <person name="Kitahara M."/>
            <person name="Oshida Y."/>
            <person name="Iida T."/>
            <person name="Kudo T."/>
            <person name="Itoh T."/>
            <person name="Ohkuma M."/>
        </authorList>
    </citation>
    <scope>NUCLEOTIDE SEQUENCE [LARGE SCALE GENOMIC DNA]</scope>
    <source>
        <strain evidence="8 9">Q-1</strain>
    </source>
</reference>
<dbReference type="PANTHER" id="PTHR34388:SF1">
    <property type="entry name" value="DNA POLYMERASE III SUBUNIT DELTA"/>
    <property type="match status" value="1"/>
</dbReference>
<comment type="similarity">
    <text evidence="6">Belongs to the DNA polymerase HolA subunit family.</text>
</comment>
<dbReference type="Proteomes" id="UP000324996">
    <property type="component" value="Unassembled WGS sequence"/>
</dbReference>
<evidence type="ECO:0000256" key="3">
    <source>
        <dbReference type="ARBA" id="ARBA00022695"/>
    </source>
</evidence>
<comment type="caution">
    <text evidence="8">The sequence shown here is derived from an EMBL/GenBank/DDBJ whole genome shotgun (WGS) entry which is preliminary data.</text>
</comment>
<dbReference type="Gene3D" id="1.10.8.60">
    <property type="match status" value="1"/>
</dbReference>
<comment type="catalytic activity">
    <reaction evidence="7">
        <text>DNA(n) + a 2'-deoxyribonucleoside 5'-triphosphate = DNA(n+1) + diphosphate</text>
        <dbReference type="Rhea" id="RHEA:22508"/>
        <dbReference type="Rhea" id="RHEA-COMP:17339"/>
        <dbReference type="Rhea" id="RHEA-COMP:17340"/>
        <dbReference type="ChEBI" id="CHEBI:33019"/>
        <dbReference type="ChEBI" id="CHEBI:61560"/>
        <dbReference type="ChEBI" id="CHEBI:173112"/>
        <dbReference type="EC" id="2.7.7.7"/>
    </reaction>
</comment>
<evidence type="ECO:0000256" key="4">
    <source>
        <dbReference type="ARBA" id="ARBA00022705"/>
    </source>
</evidence>
<dbReference type="PANTHER" id="PTHR34388">
    <property type="entry name" value="DNA POLYMERASE III SUBUNIT DELTA"/>
    <property type="match status" value="1"/>
</dbReference>
<dbReference type="GO" id="GO:0009360">
    <property type="term" value="C:DNA polymerase III complex"/>
    <property type="evidence" value="ECO:0007669"/>
    <property type="project" value="TreeGrafter"/>
</dbReference>
<keyword evidence="4" id="KW-0235">DNA replication</keyword>
<sequence>MAGDLGKGSKLRKLFEGDDHLLAIACYADEGRDLVDLLRRAFHDARLDPSPDALIWLGAHLGNDRMVTRSEIEKLILYKGDDPDRTISMDDVRASVGDAAALTLAEIAQAVTGGEAAALDYLLEKAWISGESAIAVLRVLQARLMRLHLVRGHMDKGLSANEAAGRLAPPLFFKERDGFLRDVGRWPPDRLAAALDLILETEIQCKSTGMPAETLTARLCLKLALSVRGRR</sequence>